<dbReference type="Gene3D" id="1.20.1090.10">
    <property type="entry name" value="Dehydroquinate synthase-like - alpha domain"/>
    <property type="match status" value="1"/>
</dbReference>
<dbReference type="AlphaFoldDB" id="A0A1U9K7F9"/>
<dbReference type="InterPro" id="IPR039697">
    <property type="entry name" value="Alcohol_dehydrogenase_Fe"/>
</dbReference>
<keyword evidence="3" id="KW-0520">NAD</keyword>
<evidence type="ECO:0000313" key="7">
    <source>
        <dbReference type="Proteomes" id="UP000188603"/>
    </source>
</evidence>
<keyword evidence="7" id="KW-1185">Reference proteome</keyword>
<evidence type="ECO:0000256" key="2">
    <source>
        <dbReference type="ARBA" id="ARBA00023002"/>
    </source>
</evidence>
<dbReference type="CDD" id="cd08551">
    <property type="entry name" value="Fe-ADH"/>
    <property type="match status" value="1"/>
</dbReference>
<dbReference type="Pfam" id="PF25137">
    <property type="entry name" value="ADH_Fe_C"/>
    <property type="match status" value="1"/>
</dbReference>
<dbReference type="Pfam" id="PF00465">
    <property type="entry name" value="Fe-ADH"/>
    <property type="match status" value="1"/>
</dbReference>
<dbReference type="GO" id="GO:0004022">
    <property type="term" value="F:alcohol dehydrogenase (NAD+) activity"/>
    <property type="evidence" value="ECO:0007669"/>
    <property type="project" value="UniProtKB-ARBA"/>
</dbReference>
<dbReference type="SUPFAM" id="SSF56796">
    <property type="entry name" value="Dehydroquinate synthase-like"/>
    <property type="match status" value="1"/>
</dbReference>
<dbReference type="PROSITE" id="PS00913">
    <property type="entry name" value="ADH_IRON_1"/>
    <property type="match status" value="1"/>
</dbReference>
<dbReference type="InterPro" id="IPR001670">
    <property type="entry name" value="ADH_Fe/GldA"/>
</dbReference>
<dbReference type="Proteomes" id="UP000188603">
    <property type="component" value="Chromosome"/>
</dbReference>
<dbReference type="FunFam" id="3.40.50.1970:FF:000003">
    <property type="entry name" value="Alcohol dehydrogenase, iron-containing"/>
    <property type="match status" value="1"/>
</dbReference>
<dbReference type="PANTHER" id="PTHR11496">
    <property type="entry name" value="ALCOHOL DEHYDROGENASE"/>
    <property type="match status" value="1"/>
</dbReference>
<name>A0A1U9K7F9_9BACL</name>
<evidence type="ECO:0000256" key="1">
    <source>
        <dbReference type="ARBA" id="ARBA00007358"/>
    </source>
</evidence>
<reference evidence="6 7" key="1">
    <citation type="journal article" date="2015" name="Int. J. Syst. Evol. Microbiol.">
        <title>Novibacillus thermophilus gen. nov., sp. nov., a Gram-staining-negative and moderately thermophilic member of the family Thermoactinomycetaceae.</title>
        <authorList>
            <person name="Yang G."/>
            <person name="Chen J."/>
            <person name="Zhou S."/>
        </authorList>
    </citation>
    <scope>NUCLEOTIDE SEQUENCE [LARGE SCALE GENOMIC DNA]</scope>
    <source>
        <strain evidence="6 7">SG-1</strain>
    </source>
</reference>
<dbReference type="PANTHER" id="PTHR11496:SF102">
    <property type="entry name" value="ALCOHOL DEHYDROGENASE 4"/>
    <property type="match status" value="1"/>
</dbReference>
<dbReference type="Gene3D" id="3.40.50.1970">
    <property type="match status" value="1"/>
</dbReference>
<dbReference type="STRING" id="1471761.B0W44_09650"/>
<evidence type="ECO:0000259" key="4">
    <source>
        <dbReference type="Pfam" id="PF00465"/>
    </source>
</evidence>
<dbReference type="RefSeq" id="WP_077719856.1">
    <property type="nucleotide sequence ID" value="NZ_CP019699.1"/>
</dbReference>
<accession>A0A1U9K7F9</accession>
<feature type="domain" description="Alcohol dehydrogenase iron-type/glycerol dehydrogenase GldA" evidence="4">
    <location>
        <begin position="8"/>
        <end position="177"/>
    </location>
</feature>
<dbReference type="KEGG" id="ntr:B0W44_09650"/>
<dbReference type="InterPro" id="IPR056798">
    <property type="entry name" value="ADH_Fe_C"/>
</dbReference>
<gene>
    <name evidence="6" type="ORF">B0W44_09650</name>
</gene>
<evidence type="ECO:0000313" key="6">
    <source>
        <dbReference type="EMBL" id="AQS55995.1"/>
    </source>
</evidence>
<evidence type="ECO:0000259" key="5">
    <source>
        <dbReference type="Pfam" id="PF25137"/>
    </source>
</evidence>
<sequence length="392" mass="42313">MVHTFVSPLKIVAGEGAIEKVPEAIASFGAKRVMVFADPSIVEIGLLKKLEDVLSDAQLTYKIYSDLQPEPPLAIGDQAVQALKDFQADFVIGMGGGSSLDIAKAASVLYSHEGKVQDYLNLSGTRKLTHKGLPKMLIPTTAGTGAEVTDIAVFSLEETKDVITDEYLLADVAVVDPELTYTLPPRITASTGVDALTHAVEALVSVNATPLTDALALEAIRKISGNIRTAVWHGSNTDARREMAWGSLLAGLSFYNAGVAGVHALAYPLGGLFHIPHGEANAVLLPYIFDYIWPSCLEKMTDMARALGLKTETLSKREVALEAVKELRNLVKDVGLPSTLKAYGIREQDLDTLAKNGIEQKRLLARSPKPFTLESIRERYKAAYTGEMMLGH</sequence>
<keyword evidence="2" id="KW-0560">Oxidoreductase</keyword>
<dbReference type="InterPro" id="IPR018211">
    <property type="entry name" value="ADH_Fe_CS"/>
</dbReference>
<dbReference type="FunFam" id="1.20.1090.10:FF:000001">
    <property type="entry name" value="Aldehyde-alcohol dehydrogenase"/>
    <property type="match status" value="1"/>
</dbReference>
<feature type="domain" description="Fe-containing alcohol dehydrogenase-like C-terminal" evidence="5">
    <location>
        <begin position="188"/>
        <end position="384"/>
    </location>
</feature>
<comment type="similarity">
    <text evidence="1">Belongs to the iron-containing alcohol dehydrogenase family.</text>
</comment>
<protein>
    <submittedName>
        <fullName evidence="6">Alcohol dehydrogenase</fullName>
    </submittedName>
</protein>
<organism evidence="6 7">
    <name type="scientific">Novibacillus thermophilus</name>
    <dbReference type="NCBI Taxonomy" id="1471761"/>
    <lineage>
        <taxon>Bacteria</taxon>
        <taxon>Bacillati</taxon>
        <taxon>Bacillota</taxon>
        <taxon>Bacilli</taxon>
        <taxon>Bacillales</taxon>
        <taxon>Thermoactinomycetaceae</taxon>
        <taxon>Novibacillus</taxon>
    </lineage>
</organism>
<dbReference type="EMBL" id="CP019699">
    <property type="protein sequence ID" value="AQS55995.1"/>
    <property type="molecule type" value="Genomic_DNA"/>
</dbReference>
<dbReference type="GO" id="GO:0046872">
    <property type="term" value="F:metal ion binding"/>
    <property type="evidence" value="ECO:0007669"/>
    <property type="project" value="InterPro"/>
</dbReference>
<dbReference type="OrthoDB" id="9815791at2"/>
<evidence type="ECO:0000256" key="3">
    <source>
        <dbReference type="ARBA" id="ARBA00023027"/>
    </source>
</evidence>
<proteinExistence type="inferred from homology"/>